<accession>A0ACA9SRD5</accession>
<evidence type="ECO:0000313" key="2">
    <source>
        <dbReference type="Proteomes" id="UP000789920"/>
    </source>
</evidence>
<dbReference type="EMBL" id="CAJVQC010149881">
    <property type="protein sequence ID" value="CAG8846143.1"/>
    <property type="molecule type" value="Genomic_DNA"/>
</dbReference>
<proteinExistence type="predicted"/>
<organism evidence="1 2">
    <name type="scientific">Racocetra persica</name>
    <dbReference type="NCBI Taxonomy" id="160502"/>
    <lineage>
        <taxon>Eukaryota</taxon>
        <taxon>Fungi</taxon>
        <taxon>Fungi incertae sedis</taxon>
        <taxon>Mucoromycota</taxon>
        <taxon>Glomeromycotina</taxon>
        <taxon>Glomeromycetes</taxon>
        <taxon>Diversisporales</taxon>
        <taxon>Gigasporaceae</taxon>
        <taxon>Racocetra</taxon>
    </lineage>
</organism>
<evidence type="ECO:0000313" key="1">
    <source>
        <dbReference type="EMBL" id="CAG8846143.1"/>
    </source>
</evidence>
<name>A0ACA9SRD5_9GLOM</name>
<feature type="non-terminal residue" evidence="1">
    <location>
        <position position="1"/>
    </location>
</feature>
<reference evidence="1" key="1">
    <citation type="submission" date="2021-06" db="EMBL/GenBank/DDBJ databases">
        <authorList>
            <person name="Kallberg Y."/>
            <person name="Tangrot J."/>
            <person name="Rosling A."/>
        </authorList>
    </citation>
    <scope>NUCLEOTIDE SEQUENCE</scope>
    <source>
        <strain evidence="1">MA461A</strain>
    </source>
</reference>
<gene>
    <name evidence="1" type="ORF">RPERSI_LOCUS33990</name>
</gene>
<feature type="non-terminal residue" evidence="1">
    <location>
        <position position="122"/>
    </location>
</feature>
<protein>
    <submittedName>
        <fullName evidence="1">33774_t:CDS:1</fullName>
    </submittedName>
</protein>
<sequence>ELLHKLSEFLTKNEQREHLDSGSYNRIKIEKENRLFLESYWELHLVISYWYGYYLYYGIGGGKDENSAINLFKKAANEGYEKQLNSVKRIILNIQYLEKNYFIKFENALTLHRIRNGSNKLK</sequence>
<comment type="caution">
    <text evidence="1">The sequence shown here is derived from an EMBL/GenBank/DDBJ whole genome shotgun (WGS) entry which is preliminary data.</text>
</comment>
<dbReference type="Proteomes" id="UP000789920">
    <property type="component" value="Unassembled WGS sequence"/>
</dbReference>
<keyword evidence="2" id="KW-1185">Reference proteome</keyword>